<keyword evidence="3 6" id="KW-0479">Metal-binding</keyword>
<evidence type="ECO:0008006" key="12">
    <source>
        <dbReference type="Google" id="ProtNLM"/>
    </source>
</evidence>
<dbReference type="Pfam" id="PF01321">
    <property type="entry name" value="Creatinase_N"/>
    <property type="match status" value="1"/>
</dbReference>
<dbReference type="InterPro" id="IPR000587">
    <property type="entry name" value="Creatinase_N"/>
</dbReference>
<keyword evidence="5" id="KW-0464">Manganese</keyword>
<dbReference type="InterPro" id="IPR033740">
    <property type="entry name" value="Pept_M24B"/>
</dbReference>
<evidence type="ECO:0000259" key="7">
    <source>
        <dbReference type="Pfam" id="PF00557"/>
    </source>
</evidence>
<evidence type="ECO:0000259" key="8">
    <source>
        <dbReference type="Pfam" id="PF01321"/>
    </source>
</evidence>
<evidence type="ECO:0000256" key="2">
    <source>
        <dbReference type="ARBA" id="ARBA00008766"/>
    </source>
</evidence>
<evidence type="ECO:0000259" key="9">
    <source>
        <dbReference type="Pfam" id="PF16188"/>
    </source>
</evidence>
<comment type="similarity">
    <text evidence="2 6">Belongs to the peptidase M24B family.</text>
</comment>
<evidence type="ECO:0000313" key="10">
    <source>
        <dbReference type="EMBL" id="KAK4538909.1"/>
    </source>
</evidence>
<keyword evidence="4" id="KW-0378">Hydrolase</keyword>
<dbReference type="Gene3D" id="3.90.230.10">
    <property type="entry name" value="Creatinase/methionine aminopeptidase superfamily"/>
    <property type="match status" value="1"/>
</dbReference>
<feature type="domain" description="Peptidase M24" evidence="7">
    <location>
        <begin position="308"/>
        <end position="523"/>
    </location>
</feature>
<sequence>MAIRSSGQCLKKLRSLMRNLNYVPEVLHAYVIPSCDAHQSEYIADCDKRRQFMTGFSGSSGTAIVTHDDAALWTDGRYFLQAEKQLDPNWRLVKDGVPGSPSQSEWLCKVLPPNSRVGVDPFLIPFSSWKPLATALEESGHMLIPVPENLVDMVWDDRPPPPQNPINPLSDKFTGQKWQDKIAVIRQEMVKKNCRALVLTALDDIAYLFNMRGSDIQFNPVFFAYTVITHDSIYLFVDETKLTPLSRKHLCLDSTMSSSESVELRPYKMIGKGSSHGLVSLIPENRRLLDLSPVTSAKAVKNETEISCMRRAHIKDAVALCEFFAWLEEAIESESITEISAADKLEEFRKEQDDFVGLSFETIAGSGPNGAIIHYKPSEETDRPLSKDELFLVDSGAQFLDGTTDVTRTIHMGTPSQHQRECFTRVVKGHIALASVTFPRKLQGYLLDTLARKSLWEIGLDYAHGTSHGIGMYLNVHEGPIGIAYVPRPDDPGMSEGMFLSNEPGYYEDGKFGIRIESIVLVKKAETRHNFMDKGFLQFETVTLVPIQTKMLDASLLSDDEVQWINAYHETCREVVGPALQEQERKKAYKWLMRETQPIG</sequence>
<dbReference type="GO" id="GO:0046872">
    <property type="term" value="F:metal ion binding"/>
    <property type="evidence" value="ECO:0007669"/>
    <property type="project" value="UniProtKB-KW"/>
</dbReference>
<keyword evidence="11" id="KW-1185">Reference proteome</keyword>
<dbReference type="FunFam" id="3.90.230.10:FF:000007">
    <property type="entry name" value="Xaa-Pro aminopeptidase P"/>
    <property type="match status" value="1"/>
</dbReference>
<dbReference type="InterPro" id="IPR050422">
    <property type="entry name" value="X-Pro_aminopeptidase_P"/>
</dbReference>
<dbReference type="EMBL" id="JAXUIC010000746">
    <property type="protein sequence ID" value="KAK4538909.1"/>
    <property type="molecule type" value="Genomic_DNA"/>
</dbReference>
<dbReference type="PANTHER" id="PTHR43763:SF20">
    <property type="entry name" value="XAA-PRO AMINOPEPTIDASE APEPP"/>
    <property type="match status" value="1"/>
</dbReference>
<dbReference type="CDD" id="cd01085">
    <property type="entry name" value="APP"/>
    <property type="match status" value="1"/>
</dbReference>
<reference evidence="10 11" key="1">
    <citation type="journal article" date="2023" name="G3 (Bethesda)">
        <title>A haplotype-resolved chromosome-scale genome for Quercus rubra L. provides insights into the genetics of adaptive traits for red oak species.</title>
        <authorList>
            <person name="Kapoor B."/>
            <person name="Jenkins J."/>
            <person name="Schmutz J."/>
            <person name="Zhebentyayeva T."/>
            <person name="Kuelheim C."/>
            <person name="Coggeshall M."/>
            <person name="Heim C."/>
            <person name="Lasky J.R."/>
            <person name="Leites L."/>
            <person name="Islam-Faridi N."/>
            <person name="Romero-Severson J."/>
            <person name="DeLeo V.L."/>
            <person name="Lucas S.M."/>
            <person name="Lazic D."/>
            <person name="Gailing O."/>
            <person name="Carlson J."/>
            <person name="Staton M."/>
        </authorList>
    </citation>
    <scope>NUCLEOTIDE SEQUENCE [LARGE SCALE GENOMIC DNA]</scope>
    <source>
        <strain evidence="10">Pseudo-F2</strain>
    </source>
</reference>
<evidence type="ECO:0000256" key="1">
    <source>
        <dbReference type="ARBA" id="ARBA00001936"/>
    </source>
</evidence>
<evidence type="ECO:0000256" key="4">
    <source>
        <dbReference type="ARBA" id="ARBA00022801"/>
    </source>
</evidence>
<dbReference type="InterPro" id="IPR000994">
    <property type="entry name" value="Pept_M24"/>
</dbReference>
<accession>A0AAN7HXA6</accession>
<dbReference type="GO" id="GO:0005737">
    <property type="term" value="C:cytoplasm"/>
    <property type="evidence" value="ECO:0007669"/>
    <property type="project" value="UniProtKB-ARBA"/>
</dbReference>
<evidence type="ECO:0000256" key="5">
    <source>
        <dbReference type="ARBA" id="ARBA00023211"/>
    </source>
</evidence>
<dbReference type="Pfam" id="PF00557">
    <property type="entry name" value="Peptidase_M24"/>
    <property type="match status" value="1"/>
</dbReference>
<feature type="domain" description="Creatinase N-terminal" evidence="8">
    <location>
        <begin position="11"/>
        <end position="145"/>
    </location>
</feature>
<proteinExistence type="inferred from homology"/>
<dbReference type="Gene3D" id="3.40.350.10">
    <property type="entry name" value="Creatinase/prolidase N-terminal domain"/>
    <property type="match status" value="2"/>
</dbReference>
<dbReference type="InterPro" id="IPR001131">
    <property type="entry name" value="Peptidase_M24B_aminopep-P_CS"/>
</dbReference>
<comment type="cofactor">
    <cofactor evidence="1">
        <name>Mn(2+)</name>
        <dbReference type="ChEBI" id="CHEBI:29035"/>
    </cofactor>
</comment>
<dbReference type="Proteomes" id="UP001324115">
    <property type="component" value="Unassembled WGS sequence"/>
</dbReference>
<dbReference type="SUPFAM" id="SSF55920">
    <property type="entry name" value="Creatinase/aminopeptidase"/>
    <property type="match status" value="1"/>
</dbReference>
<dbReference type="Pfam" id="PF16189">
    <property type="entry name" value="Creatinase_N_2"/>
    <property type="match status" value="1"/>
</dbReference>
<protein>
    <recommendedName>
        <fullName evidence="12">Xaa-Pro aminopeptidase 1</fullName>
    </recommendedName>
</protein>
<dbReference type="SUPFAM" id="SSF53092">
    <property type="entry name" value="Creatinase/prolidase N-terminal domain"/>
    <property type="match status" value="2"/>
</dbReference>
<dbReference type="InterPro" id="IPR036005">
    <property type="entry name" value="Creatinase/aminopeptidase-like"/>
</dbReference>
<gene>
    <name evidence="10" type="ORF">RGQ29_032200</name>
</gene>
<organism evidence="10 11">
    <name type="scientific">Quercus rubra</name>
    <name type="common">Northern red oak</name>
    <name type="synonym">Quercus borealis</name>
    <dbReference type="NCBI Taxonomy" id="3512"/>
    <lineage>
        <taxon>Eukaryota</taxon>
        <taxon>Viridiplantae</taxon>
        <taxon>Streptophyta</taxon>
        <taxon>Embryophyta</taxon>
        <taxon>Tracheophyta</taxon>
        <taxon>Spermatophyta</taxon>
        <taxon>Magnoliopsida</taxon>
        <taxon>eudicotyledons</taxon>
        <taxon>Gunneridae</taxon>
        <taxon>Pentapetalae</taxon>
        <taxon>rosids</taxon>
        <taxon>fabids</taxon>
        <taxon>Fagales</taxon>
        <taxon>Fagaceae</taxon>
        <taxon>Quercus</taxon>
    </lineage>
</organism>
<comment type="caution">
    <text evidence="10">The sequence shown here is derived from an EMBL/GenBank/DDBJ whole genome shotgun (WGS) entry which is preliminary data.</text>
</comment>
<dbReference type="PROSITE" id="PS00491">
    <property type="entry name" value="PROLINE_PEPTIDASE"/>
    <property type="match status" value="1"/>
</dbReference>
<evidence type="ECO:0000256" key="6">
    <source>
        <dbReference type="RuleBase" id="RU000590"/>
    </source>
</evidence>
<dbReference type="AlphaFoldDB" id="A0AAN7HXA6"/>
<dbReference type="GO" id="GO:0070006">
    <property type="term" value="F:metalloaminopeptidase activity"/>
    <property type="evidence" value="ECO:0007669"/>
    <property type="project" value="InterPro"/>
</dbReference>
<feature type="domain" description="Peptidase M24 C-terminal" evidence="9">
    <location>
        <begin position="535"/>
        <end position="599"/>
    </location>
</feature>
<evidence type="ECO:0000313" key="11">
    <source>
        <dbReference type="Proteomes" id="UP001324115"/>
    </source>
</evidence>
<name>A0AAN7HXA6_QUERU</name>
<evidence type="ECO:0000256" key="3">
    <source>
        <dbReference type="ARBA" id="ARBA00022723"/>
    </source>
</evidence>
<dbReference type="InterPro" id="IPR029149">
    <property type="entry name" value="Creatin/AminoP/Spt16_N"/>
</dbReference>
<dbReference type="FunFam" id="3.40.350.10:FF:000001">
    <property type="entry name" value="Putative xaa-Pro aminopeptidase 1"/>
    <property type="match status" value="1"/>
</dbReference>
<dbReference type="PANTHER" id="PTHR43763">
    <property type="entry name" value="XAA-PRO AMINOPEPTIDASE 1"/>
    <property type="match status" value="1"/>
</dbReference>
<dbReference type="InterPro" id="IPR032416">
    <property type="entry name" value="Peptidase_M24_C"/>
</dbReference>
<dbReference type="Pfam" id="PF16188">
    <property type="entry name" value="Peptidase_M24_C"/>
    <property type="match status" value="1"/>
</dbReference>